<accession>A0ABT6R884</accession>
<name>A0ABT6R884_9BACL</name>
<evidence type="ECO:0000313" key="1">
    <source>
        <dbReference type="EMBL" id="MDI3236486.1"/>
    </source>
</evidence>
<keyword evidence="2" id="KW-1185">Reference proteome</keyword>
<feature type="non-terminal residue" evidence="1">
    <location>
        <position position="1"/>
    </location>
</feature>
<dbReference type="Proteomes" id="UP001243286">
    <property type="component" value="Unassembled WGS sequence"/>
</dbReference>
<organism evidence="1 2">
    <name type="scientific">Exiguobacterium antarcticum</name>
    <dbReference type="NCBI Taxonomy" id="132920"/>
    <lineage>
        <taxon>Bacteria</taxon>
        <taxon>Bacillati</taxon>
        <taxon>Bacillota</taxon>
        <taxon>Bacilli</taxon>
        <taxon>Bacillales</taxon>
        <taxon>Bacillales Family XII. Incertae Sedis</taxon>
        <taxon>Exiguobacterium</taxon>
    </lineage>
</organism>
<evidence type="ECO:0000313" key="2">
    <source>
        <dbReference type="Proteomes" id="UP001243286"/>
    </source>
</evidence>
<gene>
    <name evidence="1" type="ORF">QK289_15850</name>
</gene>
<dbReference type="RefSeq" id="WP_282357524.1">
    <property type="nucleotide sequence ID" value="NZ_JASBQV010000044.1"/>
</dbReference>
<protein>
    <submittedName>
        <fullName evidence="1">Uncharacterized protein</fullName>
    </submittedName>
</protein>
<proteinExistence type="predicted"/>
<sequence length="133" mass="15831">ETTEKTKFENIKNEKRKTMKLTRLSNESQEEIEQIYNMTFTYENLSQIHVRETERSKVHGSINLLYTDAEQLTTSNVNYCYDSESESFERKLTVNYFEGEWSTLLEQEQKKLDPEDLLNDLTSLLVLMKIKPY</sequence>
<dbReference type="EMBL" id="JASBQV010000044">
    <property type="protein sequence ID" value="MDI3236486.1"/>
    <property type="molecule type" value="Genomic_DNA"/>
</dbReference>
<reference evidence="1 2" key="1">
    <citation type="submission" date="2023-04" db="EMBL/GenBank/DDBJ databases">
        <title>Antarctic isolates genomes.</title>
        <authorList>
            <person name="Dimov S.G."/>
        </authorList>
    </citation>
    <scope>NUCLEOTIDE SEQUENCE [LARGE SCALE GENOMIC DNA]</scope>
    <source>
        <strain evidence="1 2">AL19</strain>
    </source>
</reference>
<comment type="caution">
    <text evidence="1">The sequence shown here is derived from an EMBL/GenBank/DDBJ whole genome shotgun (WGS) entry which is preliminary data.</text>
</comment>